<accession>A0A7S4SZ92</accession>
<evidence type="ECO:0000313" key="2">
    <source>
        <dbReference type="EMBL" id="CAE4659968.1"/>
    </source>
</evidence>
<dbReference type="InterPro" id="IPR029071">
    <property type="entry name" value="Ubiquitin-like_domsf"/>
</dbReference>
<evidence type="ECO:0000259" key="1">
    <source>
        <dbReference type="PROSITE" id="PS50053"/>
    </source>
</evidence>
<dbReference type="PROSITE" id="PS50053">
    <property type="entry name" value="UBIQUITIN_2"/>
    <property type="match status" value="1"/>
</dbReference>
<protein>
    <recommendedName>
        <fullName evidence="1">Ubiquitin-like domain-containing protein</fullName>
    </recommendedName>
</protein>
<dbReference type="InterPro" id="IPR000626">
    <property type="entry name" value="Ubiquitin-like_dom"/>
</dbReference>
<dbReference type="AlphaFoldDB" id="A0A7S4SZ92"/>
<feature type="domain" description="Ubiquitin-like" evidence="1">
    <location>
        <begin position="25"/>
        <end position="98"/>
    </location>
</feature>
<sequence length="255" mass="28150">MAQVASEIALELAHTPTEDGALDMICVGVFTVGGSHMADIDMNLADTVLDLKREIGLVAKKRSAPPIFRLVCRSAVLSNDEQTLQEAGVGENPMVQFVTIFAIERFVSEGESGALGLYLIPDGSAEVFSVSRRTVNREEDEEHTQRIFFGEWKSAQAEGTGNGCVTVVFTQLERNVYNEAAMAGWTSRSGRKHLADSVSLELWREEGGVRLPDNAKLEDFLSRARVWFPETLARVPDWEDCMFDPWHNAGTSTLP</sequence>
<gene>
    <name evidence="2" type="ORF">AMON00008_LOCUS59152</name>
</gene>
<dbReference type="EMBL" id="HBNR01082666">
    <property type="protein sequence ID" value="CAE4659968.1"/>
    <property type="molecule type" value="Transcribed_RNA"/>
</dbReference>
<dbReference type="Gene3D" id="3.10.20.90">
    <property type="entry name" value="Phosphatidylinositol 3-kinase Catalytic Subunit, Chain A, domain 1"/>
    <property type="match status" value="1"/>
</dbReference>
<reference evidence="2" key="1">
    <citation type="submission" date="2021-01" db="EMBL/GenBank/DDBJ databases">
        <authorList>
            <person name="Corre E."/>
            <person name="Pelletier E."/>
            <person name="Niang G."/>
            <person name="Scheremetjew M."/>
            <person name="Finn R."/>
            <person name="Kale V."/>
            <person name="Holt S."/>
            <person name="Cochrane G."/>
            <person name="Meng A."/>
            <person name="Brown T."/>
            <person name="Cohen L."/>
        </authorList>
    </citation>
    <scope>NUCLEOTIDE SEQUENCE</scope>
    <source>
        <strain evidence="2">CCMP3105</strain>
    </source>
</reference>
<dbReference type="SUPFAM" id="SSF54236">
    <property type="entry name" value="Ubiquitin-like"/>
    <property type="match status" value="1"/>
</dbReference>
<organism evidence="2">
    <name type="scientific">Alexandrium monilatum</name>
    <dbReference type="NCBI Taxonomy" id="311494"/>
    <lineage>
        <taxon>Eukaryota</taxon>
        <taxon>Sar</taxon>
        <taxon>Alveolata</taxon>
        <taxon>Dinophyceae</taxon>
        <taxon>Gonyaulacales</taxon>
        <taxon>Pyrocystaceae</taxon>
        <taxon>Alexandrium</taxon>
    </lineage>
</organism>
<name>A0A7S4SZ92_9DINO</name>
<proteinExistence type="predicted"/>